<dbReference type="PANTHER" id="PTHR16128:SF5">
    <property type="entry name" value="FAD_NAD(P)-BINDING OXIDOREDUCTASE FAMILY PROTEIN"/>
    <property type="match status" value="1"/>
</dbReference>
<evidence type="ECO:0000313" key="3">
    <source>
        <dbReference type="Proteomes" id="UP000246077"/>
    </source>
</evidence>
<accession>A0A317E7D2</accession>
<dbReference type="Pfam" id="PF01593">
    <property type="entry name" value="Amino_oxidase"/>
    <property type="match status" value="1"/>
</dbReference>
<dbReference type="GO" id="GO:0016491">
    <property type="term" value="F:oxidoreductase activity"/>
    <property type="evidence" value="ECO:0007669"/>
    <property type="project" value="InterPro"/>
</dbReference>
<gene>
    <name evidence="2" type="ORF">DKG75_09250</name>
</gene>
<evidence type="ECO:0000259" key="1">
    <source>
        <dbReference type="Pfam" id="PF01593"/>
    </source>
</evidence>
<dbReference type="InterPro" id="IPR036188">
    <property type="entry name" value="FAD/NAD-bd_sf"/>
</dbReference>
<dbReference type="AlphaFoldDB" id="A0A317E7D2"/>
<feature type="domain" description="Amine oxidase" evidence="1">
    <location>
        <begin position="111"/>
        <end position="321"/>
    </location>
</feature>
<dbReference type="Pfam" id="PF13450">
    <property type="entry name" value="NAD_binding_8"/>
    <property type="match status" value="1"/>
</dbReference>
<dbReference type="InterPro" id="IPR002937">
    <property type="entry name" value="Amino_oxidase"/>
</dbReference>
<protein>
    <submittedName>
        <fullName evidence="2">FAD-dependent oxidoreductase</fullName>
    </submittedName>
</protein>
<keyword evidence="3" id="KW-1185">Reference proteome</keyword>
<proteinExistence type="predicted"/>
<reference evidence="3" key="1">
    <citation type="submission" date="2018-05" db="EMBL/GenBank/DDBJ databases">
        <title>Zavarzinia sp. HR-AS.</title>
        <authorList>
            <person name="Lee Y."/>
            <person name="Jeon C.O."/>
        </authorList>
    </citation>
    <scope>NUCLEOTIDE SEQUENCE [LARGE SCALE GENOMIC DNA]</scope>
    <source>
        <strain evidence="3">DSM 1231</strain>
    </source>
</reference>
<dbReference type="RefSeq" id="WP_109920791.1">
    <property type="nucleotide sequence ID" value="NZ_QGLF01000002.1"/>
</dbReference>
<organism evidence="2 3">
    <name type="scientific">Zavarzinia compransoris</name>
    <dbReference type="NCBI Taxonomy" id="1264899"/>
    <lineage>
        <taxon>Bacteria</taxon>
        <taxon>Pseudomonadati</taxon>
        <taxon>Pseudomonadota</taxon>
        <taxon>Alphaproteobacteria</taxon>
        <taxon>Rhodospirillales</taxon>
        <taxon>Zavarziniaceae</taxon>
        <taxon>Zavarzinia</taxon>
    </lineage>
</organism>
<comment type="caution">
    <text evidence="2">The sequence shown here is derived from an EMBL/GenBank/DDBJ whole genome shotgun (WGS) entry which is preliminary data.</text>
</comment>
<name>A0A317E7D2_9PROT</name>
<evidence type="ECO:0000313" key="2">
    <source>
        <dbReference type="EMBL" id="PWR22146.1"/>
    </source>
</evidence>
<sequence length="344" mass="35696">MHYGPLVAVIGGGIAGQSAAAALSEAGALVTVFDKGRGAGGRLSTRRDGPRQWDHGAQYFTVRDPALKARVAALVAQGSIAPWGGTIGTLGPGGFVPGEGGEARFVGCPRMSALVGALGSGATVYDVELREIVTRGAKLTVTDRQGEHFGPYDGIVVATPAPQAVPLLALEPALATRVAAVEIAPCWALMLAFDAPLPLPFDGAFVDPALGGGMLAWIARDSSKPGRPRDRETWVVHAAPAWSAAHLDEEAETIAPRLAAAFAAVTGIDAWPATRIAHRWRHAQTTRPLGQPYLIDPRRPIGACGDWCLGARIEGAFLSGRAMGTALAERLGLRLSQASSSASQ</sequence>
<dbReference type="EMBL" id="QGLF01000002">
    <property type="protein sequence ID" value="PWR22146.1"/>
    <property type="molecule type" value="Genomic_DNA"/>
</dbReference>
<dbReference type="SUPFAM" id="SSF51905">
    <property type="entry name" value="FAD/NAD(P)-binding domain"/>
    <property type="match status" value="1"/>
</dbReference>
<dbReference type="Gene3D" id="3.50.50.60">
    <property type="entry name" value="FAD/NAD(P)-binding domain"/>
    <property type="match status" value="1"/>
</dbReference>
<dbReference type="OrthoDB" id="5792777at2"/>
<dbReference type="PANTHER" id="PTHR16128">
    <property type="entry name" value="FAD/NAD(P)-BINDING OXIDOREDUCTASE FAMILY PROTEIN"/>
    <property type="match status" value="1"/>
</dbReference>
<dbReference type="Gene3D" id="3.90.660.10">
    <property type="match status" value="1"/>
</dbReference>
<dbReference type="Proteomes" id="UP000246077">
    <property type="component" value="Unassembled WGS sequence"/>
</dbReference>